<feature type="transmembrane region" description="Helical" evidence="5">
    <location>
        <begin position="29"/>
        <end position="49"/>
    </location>
</feature>
<dbReference type="SUPFAM" id="SSF52540">
    <property type="entry name" value="P-loop containing nucleoside triphosphate hydrolases"/>
    <property type="match status" value="1"/>
</dbReference>
<feature type="transmembrane region" description="Helical" evidence="5">
    <location>
        <begin position="90"/>
        <end position="109"/>
    </location>
</feature>
<evidence type="ECO:0000259" key="6">
    <source>
        <dbReference type="SMART" id="SM00382"/>
    </source>
</evidence>
<keyword evidence="2 7" id="KW-0067">ATP-binding</keyword>
<dbReference type="EMBL" id="RKLU01000004">
    <property type="protein sequence ID" value="TQQ80024.1"/>
    <property type="molecule type" value="Genomic_DNA"/>
</dbReference>
<comment type="caution">
    <text evidence="7">The sequence shown here is derived from an EMBL/GenBank/DDBJ whole genome shotgun (WGS) entry which is preliminary data.</text>
</comment>
<evidence type="ECO:0000313" key="7">
    <source>
        <dbReference type="EMBL" id="TQQ80024.1"/>
    </source>
</evidence>
<evidence type="ECO:0000256" key="2">
    <source>
        <dbReference type="ARBA" id="ARBA00022840"/>
    </source>
</evidence>
<keyword evidence="8" id="KW-1185">Reference proteome</keyword>
<keyword evidence="5" id="KW-0472">Membrane</keyword>
<feature type="domain" description="AAA+ ATPase" evidence="6">
    <location>
        <begin position="248"/>
        <end position="386"/>
    </location>
</feature>
<feature type="transmembrane region" description="Helical" evidence="5">
    <location>
        <begin position="61"/>
        <end position="84"/>
    </location>
</feature>
<keyword evidence="5" id="KW-1133">Transmembrane helix</keyword>
<sequence length="455" mass="48695">MSQTDSPDDGSLQRRTAARTRNGLHAVKLGLTELWLIAFGLFSAVGYGVRDGFDRRPAVGVIYTAIVTLGSFGIVAGSGFLLGIDLLTPVGVAIAAGFVLASTAGSVVLTDTADRDYRRHVARRISLVDADGSTRHSADEGAETTAEAGEATEATETAADAEQPPESSRGEDTDSDGGDAGGSDIDRDRGTDSGESGDDGPSRRYVTEPPDIDFDDVAGFDELKTELYERVIDPLEEPEKYEKYGLSVENGFLLYGPPGTGKTYISKALAGELGIHYIGVKGSDIISKWLGEGTQNVAQLFEEARRNQPCLIFIDEIDALTPERTSANQHQDQTQMVNQFLEEISDINESDAKIVIVGATNRRDQIDKAMLRSGRLSVQIEVAKPGAKTRVAIFDVHLDAPRDPELDATAIAKQSGGLTAADMEQVATEAARAAMRREGKVTTEDVTAAIEEVRN</sequence>
<dbReference type="InterPro" id="IPR027417">
    <property type="entry name" value="P-loop_NTPase"/>
</dbReference>
<evidence type="ECO:0000313" key="8">
    <source>
        <dbReference type="Proteomes" id="UP000705823"/>
    </source>
</evidence>
<dbReference type="Proteomes" id="UP000705823">
    <property type="component" value="Unassembled WGS sequence"/>
</dbReference>
<name>A0A8J8P951_9EURY</name>
<dbReference type="SMART" id="SM00382">
    <property type="entry name" value="AAA"/>
    <property type="match status" value="1"/>
</dbReference>
<evidence type="ECO:0000256" key="4">
    <source>
        <dbReference type="SAM" id="MobiDB-lite"/>
    </source>
</evidence>
<dbReference type="OrthoDB" id="77269at2157"/>
<dbReference type="PANTHER" id="PTHR23077">
    <property type="entry name" value="AAA-FAMILY ATPASE"/>
    <property type="match status" value="1"/>
</dbReference>
<dbReference type="GO" id="GO:0016887">
    <property type="term" value="F:ATP hydrolysis activity"/>
    <property type="evidence" value="ECO:0007669"/>
    <property type="project" value="InterPro"/>
</dbReference>
<dbReference type="InterPro" id="IPR003593">
    <property type="entry name" value="AAA+_ATPase"/>
</dbReference>
<evidence type="ECO:0000256" key="1">
    <source>
        <dbReference type="ARBA" id="ARBA00022741"/>
    </source>
</evidence>
<dbReference type="FunFam" id="3.40.50.300:FF:001025">
    <property type="entry name" value="ATPase family, AAA domain-containing 2B"/>
    <property type="match status" value="1"/>
</dbReference>
<evidence type="ECO:0000256" key="3">
    <source>
        <dbReference type="ARBA" id="ARBA00023054"/>
    </source>
</evidence>
<dbReference type="RefSeq" id="WP_142980215.1">
    <property type="nucleotide sequence ID" value="NZ_RKLU01000004.1"/>
</dbReference>
<organism evidence="7 8">
    <name type="scientific">Halonotius terrestris</name>
    <dbReference type="NCBI Taxonomy" id="2487750"/>
    <lineage>
        <taxon>Archaea</taxon>
        <taxon>Methanobacteriati</taxon>
        <taxon>Methanobacteriota</taxon>
        <taxon>Stenosarchaea group</taxon>
        <taxon>Halobacteria</taxon>
        <taxon>Halobacteriales</taxon>
        <taxon>Haloferacaceae</taxon>
        <taxon>Halonotius</taxon>
    </lineage>
</organism>
<dbReference type="Pfam" id="PF00004">
    <property type="entry name" value="AAA"/>
    <property type="match status" value="1"/>
</dbReference>
<dbReference type="GO" id="GO:0005524">
    <property type="term" value="F:ATP binding"/>
    <property type="evidence" value="ECO:0007669"/>
    <property type="project" value="UniProtKB-KW"/>
</dbReference>
<dbReference type="AlphaFoldDB" id="A0A8J8P951"/>
<keyword evidence="3" id="KW-0175">Coiled coil</keyword>
<keyword evidence="5" id="KW-0812">Transmembrane</keyword>
<gene>
    <name evidence="7" type="ORF">EGH24_11165</name>
</gene>
<feature type="region of interest" description="Disordered" evidence="4">
    <location>
        <begin position="132"/>
        <end position="214"/>
    </location>
</feature>
<feature type="compositionally biased region" description="Low complexity" evidence="4">
    <location>
        <begin position="143"/>
        <end position="162"/>
    </location>
</feature>
<dbReference type="Gene3D" id="3.40.50.300">
    <property type="entry name" value="P-loop containing nucleotide triphosphate hydrolases"/>
    <property type="match status" value="1"/>
</dbReference>
<dbReference type="InterPro" id="IPR050168">
    <property type="entry name" value="AAA_ATPase_domain"/>
</dbReference>
<protein>
    <submittedName>
        <fullName evidence="7">ATP-binding protein</fullName>
    </submittedName>
</protein>
<evidence type="ECO:0000256" key="5">
    <source>
        <dbReference type="SAM" id="Phobius"/>
    </source>
</evidence>
<dbReference type="Gene3D" id="1.10.8.60">
    <property type="match status" value="1"/>
</dbReference>
<proteinExistence type="predicted"/>
<dbReference type="InterPro" id="IPR003959">
    <property type="entry name" value="ATPase_AAA_core"/>
</dbReference>
<dbReference type="PANTHER" id="PTHR23077:SF198">
    <property type="entry name" value="ATP-DEPENDENT ZINC METALLOPROTEASE FTSH"/>
    <property type="match status" value="1"/>
</dbReference>
<keyword evidence="1" id="KW-0547">Nucleotide-binding</keyword>
<reference evidence="7" key="1">
    <citation type="submission" date="2019-02" db="EMBL/GenBank/DDBJ databases">
        <title>Halonotius sp. a new haloarchaeum isolated from saline soil.</title>
        <authorList>
            <person name="Duran-Viseras A."/>
            <person name="Sanchez-Porro C."/>
            <person name="Ventosa A."/>
        </authorList>
    </citation>
    <scope>NUCLEOTIDE SEQUENCE</scope>
    <source>
        <strain evidence="7">F15B</strain>
    </source>
</reference>
<accession>A0A8J8P951</accession>